<dbReference type="PRINTS" id="PR01543">
    <property type="entry name" value="ANATRNSFRASE"/>
</dbReference>
<dbReference type="Pfam" id="PF00797">
    <property type="entry name" value="Acetyltransf_2"/>
    <property type="match status" value="1"/>
</dbReference>
<dbReference type="AlphaFoldDB" id="A0AAV9I4M2"/>
<keyword evidence="4" id="KW-1185">Reference proteome</keyword>
<dbReference type="Gene3D" id="3.30.2140.20">
    <property type="match status" value="1"/>
</dbReference>
<comment type="similarity">
    <text evidence="1 2">Belongs to the arylamine N-acetyltransferase family.</text>
</comment>
<organism evidence="3 4">
    <name type="scientific">Cladorrhinum samala</name>
    <dbReference type="NCBI Taxonomy" id="585594"/>
    <lineage>
        <taxon>Eukaryota</taxon>
        <taxon>Fungi</taxon>
        <taxon>Dikarya</taxon>
        <taxon>Ascomycota</taxon>
        <taxon>Pezizomycotina</taxon>
        <taxon>Sordariomycetes</taxon>
        <taxon>Sordariomycetidae</taxon>
        <taxon>Sordariales</taxon>
        <taxon>Podosporaceae</taxon>
        <taxon>Cladorrhinum</taxon>
    </lineage>
</organism>
<comment type="caution">
    <text evidence="3">The sequence shown here is derived from an EMBL/GenBank/DDBJ whole genome shotgun (WGS) entry which is preliminary data.</text>
</comment>
<dbReference type="GO" id="GO:0016407">
    <property type="term" value="F:acetyltransferase activity"/>
    <property type="evidence" value="ECO:0007669"/>
    <property type="project" value="InterPro"/>
</dbReference>
<dbReference type="InterPro" id="IPR001447">
    <property type="entry name" value="Arylamine_N-AcTrfase"/>
</dbReference>
<dbReference type="EMBL" id="MU864929">
    <property type="protein sequence ID" value="KAK4466830.1"/>
    <property type="molecule type" value="Genomic_DNA"/>
</dbReference>
<keyword evidence="2" id="KW-0808">Transferase</keyword>
<dbReference type="InterPro" id="IPR038765">
    <property type="entry name" value="Papain-like_cys_pep_sf"/>
</dbReference>
<keyword evidence="2" id="KW-0012">Acyltransferase</keyword>
<dbReference type="PANTHER" id="PTHR11786">
    <property type="entry name" value="N-HYDROXYARYLAMINE O-ACETYLTRANSFERASE"/>
    <property type="match status" value="1"/>
</dbReference>
<evidence type="ECO:0000313" key="3">
    <source>
        <dbReference type="EMBL" id="KAK4466830.1"/>
    </source>
</evidence>
<reference evidence="3" key="2">
    <citation type="submission" date="2023-06" db="EMBL/GenBank/DDBJ databases">
        <authorList>
            <consortium name="Lawrence Berkeley National Laboratory"/>
            <person name="Mondo S.J."/>
            <person name="Hensen N."/>
            <person name="Bonometti L."/>
            <person name="Westerberg I."/>
            <person name="Brannstrom I.O."/>
            <person name="Guillou S."/>
            <person name="Cros-Aarteil S."/>
            <person name="Calhoun S."/>
            <person name="Haridas S."/>
            <person name="Kuo A."/>
            <person name="Pangilinan J."/>
            <person name="Riley R."/>
            <person name="Labutti K."/>
            <person name="Andreopoulos B."/>
            <person name="Lipzen A."/>
            <person name="Chen C."/>
            <person name="Yanf M."/>
            <person name="Daum C."/>
            <person name="Ng V."/>
            <person name="Clum A."/>
            <person name="Steindorff A."/>
            <person name="Ohm R."/>
            <person name="Martin F."/>
            <person name="Silar P."/>
            <person name="Natvig D."/>
            <person name="Lalanne C."/>
            <person name="Gautier V."/>
            <person name="Ament-Velasquez S.L."/>
            <person name="Kruys A."/>
            <person name="Hutchinson M.I."/>
            <person name="Powell A.J."/>
            <person name="Barry K."/>
            <person name="Miller A.N."/>
            <person name="Grigoriev I.V."/>
            <person name="Debuchy R."/>
            <person name="Gladieux P."/>
            <person name="Thoren M.H."/>
            <person name="Johannesson H."/>
        </authorList>
    </citation>
    <scope>NUCLEOTIDE SEQUENCE</scope>
    <source>
        <strain evidence="3">PSN324</strain>
    </source>
</reference>
<name>A0AAV9I4M2_9PEZI</name>
<dbReference type="InterPro" id="IPR053710">
    <property type="entry name" value="Arylamine_NAT_domain_sf"/>
</dbReference>
<evidence type="ECO:0000256" key="1">
    <source>
        <dbReference type="ARBA" id="ARBA00006547"/>
    </source>
</evidence>
<dbReference type="PANTHER" id="PTHR11786:SF0">
    <property type="entry name" value="ARYLAMINE N-ACETYLTRANSFERASE 4-RELATED"/>
    <property type="match status" value="1"/>
</dbReference>
<reference evidence="3" key="1">
    <citation type="journal article" date="2023" name="Mol. Phylogenet. Evol.">
        <title>Genome-scale phylogeny and comparative genomics of the fungal order Sordariales.</title>
        <authorList>
            <person name="Hensen N."/>
            <person name="Bonometti L."/>
            <person name="Westerberg I."/>
            <person name="Brannstrom I.O."/>
            <person name="Guillou S."/>
            <person name="Cros-Aarteil S."/>
            <person name="Calhoun S."/>
            <person name="Haridas S."/>
            <person name="Kuo A."/>
            <person name="Mondo S."/>
            <person name="Pangilinan J."/>
            <person name="Riley R."/>
            <person name="LaButti K."/>
            <person name="Andreopoulos B."/>
            <person name="Lipzen A."/>
            <person name="Chen C."/>
            <person name="Yan M."/>
            <person name="Daum C."/>
            <person name="Ng V."/>
            <person name="Clum A."/>
            <person name="Steindorff A."/>
            <person name="Ohm R.A."/>
            <person name="Martin F."/>
            <person name="Silar P."/>
            <person name="Natvig D.O."/>
            <person name="Lalanne C."/>
            <person name="Gautier V."/>
            <person name="Ament-Velasquez S.L."/>
            <person name="Kruys A."/>
            <person name="Hutchinson M.I."/>
            <person name="Powell A.J."/>
            <person name="Barry K."/>
            <person name="Miller A.N."/>
            <person name="Grigoriev I.V."/>
            <person name="Debuchy R."/>
            <person name="Gladieux P."/>
            <person name="Hiltunen Thoren M."/>
            <person name="Johannesson H."/>
        </authorList>
    </citation>
    <scope>NUCLEOTIDE SEQUENCE</scope>
    <source>
        <strain evidence="3">PSN324</strain>
    </source>
</reference>
<proteinExistence type="inferred from homology"/>
<evidence type="ECO:0000313" key="4">
    <source>
        <dbReference type="Proteomes" id="UP001321749"/>
    </source>
</evidence>
<sequence>MAAYTDEQMSRYLAHIGYGSSLEDARRLASSNPLDLLTRIQILQMAKVPFESVSLHYSLHRTLSLDLDDLFDKIVGHGRGGYCMEVNAFFAAVLRGLGYKSLVSVGGKVKHGSEYNGWAHMLNLVRIDNKRYAVDVGFGSNGPTYPIPLEDGYEFVTVAPSRGKLEYRHIDQLTDPDQKVWVYSVKADEDAAWREAYMFVELEFMPCDFEIMNLHTSTSPRSFFVQTVMCMRTILEDKRERPIGKMILHRDYVKQVIGDKSEIIEQLECEQQRVDALAKYFDLVLSKQDQRAIAGMATELNRRSTHA</sequence>
<gene>
    <name evidence="3" type="ORF">QBC42DRAFT_165944</name>
</gene>
<protein>
    <submittedName>
        <fullName evidence="3">Arylamine N-acetyltransferase, pineal gland isozyme NAT-3</fullName>
    </submittedName>
</protein>
<dbReference type="Proteomes" id="UP001321749">
    <property type="component" value="Unassembled WGS sequence"/>
</dbReference>
<accession>A0AAV9I4M2</accession>
<evidence type="ECO:0000256" key="2">
    <source>
        <dbReference type="RuleBase" id="RU003452"/>
    </source>
</evidence>
<dbReference type="SUPFAM" id="SSF54001">
    <property type="entry name" value="Cysteine proteinases"/>
    <property type="match status" value="1"/>
</dbReference>